<evidence type="ECO:0008006" key="3">
    <source>
        <dbReference type="Google" id="ProtNLM"/>
    </source>
</evidence>
<gene>
    <name evidence="1" type="primary">A02p030140.1_BraROA</name>
    <name evidence="1" type="ORF">IGI04_006587</name>
</gene>
<protein>
    <recommendedName>
        <fullName evidence="3">DUF223 domain-containing protein</fullName>
    </recommendedName>
</protein>
<evidence type="ECO:0000313" key="1">
    <source>
        <dbReference type="EMBL" id="KAG5410268.1"/>
    </source>
</evidence>
<proteinExistence type="predicted"/>
<reference evidence="1 2" key="1">
    <citation type="submission" date="2021-03" db="EMBL/GenBank/DDBJ databases">
        <authorList>
            <person name="King G.J."/>
            <person name="Bancroft I."/>
            <person name="Baten A."/>
            <person name="Bloomfield J."/>
            <person name="Borpatragohain P."/>
            <person name="He Z."/>
            <person name="Irish N."/>
            <person name="Irwin J."/>
            <person name="Liu K."/>
            <person name="Mauleon R.P."/>
            <person name="Moore J."/>
            <person name="Morris R."/>
            <person name="Ostergaard L."/>
            <person name="Wang B."/>
            <person name="Wells R."/>
        </authorList>
    </citation>
    <scope>NUCLEOTIDE SEQUENCE [LARGE SCALE GENOMIC DNA]</scope>
    <source>
        <strain evidence="1">R-o-18</strain>
        <tissue evidence="1">Leaf</tissue>
    </source>
</reference>
<comment type="caution">
    <text evidence="1">The sequence shown here is derived from an EMBL/GenBank/DDBJ whole genome shotgun (WGS) entry which is preliminary data.</text>
</comment>
<dbReference type="Proteomes" id="UP000823674">
    <property type="component" value="Chromosome A02"/>
</dbReference>
<name>A0ABQ7NHA8_BRACM</name>
<evidence type="ECO:0000313" key="2">
    <source>
        <dbReference type="Proteomes" id="UP000823674"/>
    </source>
</evidence>
<keyword evidence="2" id="KW-1185">Reference proteome</keyword>
<accession>A0ABQ7NHA8</accession>
<sequence>MKGVLTNPNMKQRSSFPFLQHFQLSYELARATMEIKSSQPNRPREPWYQSSRIVLERVEARLLRFWESRNVKKDGELMGFDILLVDGKIVKKEAERSIYVNNGDD</sequence>
<dbReference type="EMBL" id="JADBGQ010000002">
    <property type="protein sequence ID" value="KAG5410268.1"/>
    <property type="molecule type" value="Genomic_DNA"/>
</dbReference>
<organism evidence="1 2">
    <name type="scientific">Brassica rapa subsp. trilocularis</name>
    <dbReference type="NCBI Taxonomy" id="1813537"/>
    <lineage>
        <taxon>Eukaryota</taxon>
        <taxon>Viridiplantae</taxon>
        <taxon>Streptophyta</taxon>
        <taxon>Embryophyta</taxon>
        <taxon>Tracheophyta</taxon>
        <taxon>Spermatophyta</taxon>
        <taxon>Magnoliopsida</taxon>
        <taxon>eudicotyledons</taxon>
        <taxon>Gunneridae</taxon>
        <taxon>Pentapetalae</taxon>
        <taxon>rosids</taxon>
        <taxon>malvids</taxon>
        <taxon>Brassicales</taxon>
        <taxon>Brassicaceae</taxon>
        <taxon>Brassiceae</taxon>
        <taxon>Brassica</taxon>
    </lineage>
</organism>